<dbReference type="PRINTS" id="PR00160">
    <property type="entry name" value="GLUTAREDOXIN"/>
</dbReference>
<feature type="chain" id="PRO_5030907267" description="Glutaredoxin domain-containing protein" evidence="1">
    <location>
        <begin position="28"/>
        <end position="146"/>
    </location>
</feature>
<dbReference type="EMBL" id="HBFA01009171">
    <property type="protein sequence ID" value="CAD8657245.1"/>
    <property type="molecule type" value="Transcribed_RNA"/>
</dbReference>
<sequence>MSLHRVLPVGALLILTFASFLAIPSHAREESDEIKELVEHHIASNKIAMFSKSYCPFCARAKRMAVDELGVKPGVIELDLRPKGDGPPIQRQVGKMIKSDRLLPTVPQIWVNGEYIGGSDDLRKAIDSGKVTKETVAAGPTSQEEL</sequence>
<dbReference type="InterPro" id="IPR002109">
    <property type="entry name" value="Glutaredoxin"/>
</dbReference>
<dbReference type="AlphaFoldDB" id="A0A7S0N1Y1"/>
<dbReference type="SUPFAM" id="SSF52833">
    <property type="entry name" value="Thioredoxin-like"/>
    <property type="match status" value="1"/>
</dbReference>
<accession>A0A7S0N1Y1</accession>
<evidence type="ECO:0000313" key="3">
    <source>
        <dbReference type="EMBL" id="CAD8657245.1"/>
    </source>
</evidence>
<proteinExistence type="predicted"/>
<dbReference type="PANTHER" id="PTHR45694">
    <property type="entry name" value="GLUTAREDOXIN 2"/>
    <property type="match status" value="1"/>
</dbReference>
<dbReference type="GO" id="GO:0034599">
    <property type="term" value="P:cellular response to oxidative stress"/>
    <property type="evidence" value="ECO:0007669"/>
    <property type="project" value="TreeGrafter"/>
</dbReference>
<protein>
    <recommendedName>
        <fullName evidence="2">Glutaredoxin domain-containing protein</fullName>
    </recommendedName>
</protein>
<dbReference type="GO" id="GO:0015038">
    <property type="term" value="F:glutathione disulfide oxidoreductase activity"/>
    <property type="evidence" value="ECO:0007669"/>
    <property type="project" value="TreeGrafter"/>
</dbReference>
<dbReference type="Pfam" id="PF00462">
    <property type="entry name" value="Glutaredoxin"/>
    <property type="match status" value="1"/>
</dbReference>
<evidence type="ECO:0000259" key="2">
    <source>
        <dbReference type="Pfam" id="PF00462"/>
    </source>
</evidence>
<dbReference type="GO" id="GO:0005737">
    <property type="term" value="C:cytoplasm"/>
    <property type="evidence" value="ECO:0007669"/>
    <property type="project" value="TreeGrafter"/>
</dbReference>
<name>A0A7S0N1Y1_9CHLO</name>
<feature type="domain" description="Glutaredoxin" evidence="2">
    <location>
        <begin position="47"/>
        <end position="116"/>
    </location>
</feature>
<gene>
    <name evidence="3" type="ORF">POBO1169_LOCUS4834</name>
</gene>
<dbReference type="InterPro" id="IPR036249">
    <property type="entry name" value="Thioredoxin-like_sf"/>
</dbReference>
<dbReference type="Gene3D" id="3.40.30.10">
    <property type="entry name" value="Glutaredoxin"/>
    <property type="match status" value="1"/>
</dbReference>
<dbReference type="CDD" id="cd03419">
    <property type="entry name" value="GRX_GRXh_1_2_like"/>
    <property type="match status" value="1"/>
</dbReference>
<reference evidence="3" key="1">
    <citation type="submission" date="2021-01" db="EMBL/GenBank/DDBJ databases">
        <authorList>
            <person name="Corre E."/>
            <person name="Pelletier E."/>
            <person name="Niang G."/>
            <person name="Scheremetjew M."/>
            <person name="Finn R."/>
            <person name="Kale V."/>
            <person name="Holt S."/>
            <person name="Cochrane G."/>
            <person name="Meng A."/>
            <person name="Brown T."/>
            <person name="Cohen L."/>
        </authorList>
    </citation>
    <scope>NUCLEOTIDE SEQUENCE</scope>
    <source>
        <strain evidence="3">CCMP722</strain>
    </source>
</reference>
<organism evidence="3">
    <name type="scientific">Pyramimonas obovata</name>
    <dbReference type="NCBI Taxonomy" id="1411642"/>
    <lineage>
        <taxon>Eukaryota</taxon>
        <taxon>Viridiplantae</taxon>
        <taxon>Chlorophyta</taxon>
        <taxon>Pyramimonadophyceae</taxon>
        <taxon>Pyramimonadales</taxon>
        <taxon>Pyramimonadaceae</taxon>
        <taxon>Pyramimonas</taxon>
        <taxon>Pyramimonas incertae sedis</taxon>
    </lineage>
</organism>
<feature type="signal peptide" evidence="1">
    <location>
        <begin position="1"/>
        <end position="27"/>
    </location>
</feature>
<dbReference type="PROSITE" id="PS51354">
    <property type="entry name" value="GLUTAREDOXIN_2"/>
    <property type="match status" value="1"/>
</dbReference>
<dbReference type="PANTHER" id="PTHR45694:SF18">
    <property type="entry name" value="GLUTAREDOXIN-1-RELATED"/>
    <property type="match status" value="1"/>
</dbReference>
<keyword evidence="1" id="KW-0732">Signal</keyword>
<evidence type="ECO:0000256" key="1">
    <source>
        <dbReference type="SAM" id="SignalP"/>
    </source>
</evidence>
<dbReference type="InterPro" id="IPR014025">
    <property type="entry name" value="Glutaredoxin_subgr"/>
</dbReference>